<protein>
    <recommendedName>
        <fullName evidence="3">Nudix hydrolase domain-containing protein</fullName>
    </recommendedName>
</protein>
<accession>A0A1U7IJL8</accession>
<dbReference type="RefSeq" id="WP_073594081.1">
    <property type="nucleotide sequence ID" value="NZ_MRCE01000012.1"/>
</dbReference>
<dbReference type="EMBL" id="MRCE01000012">
    <property type="protein sequence ID" value="OKH37332.1"/>
    <property type="molecule type" value="Genomic_DNA"/>
</dbReference>
<gene>
    <name evidence="1" type="ORF">NIES2119_13855</name>
</gene>
<reference evidence="1 2" key="1">
    <citation type="submission" date="2016-11" db="EMBL/GenBank/DDBJ databases">
        <title>Draft Genome Sequences of Nine Cyanobacterial Strains from Diverse Habitats.</title>
        <authorList>
            <person name="Zhu T."/>
            <person name="Hou S."/>
            <person name="Lu X."/>
            <person name="Hess W.R."/>
        </authorList>
    </citation>
    <scope>NUCLEOTIDE SEQUENCE [LARGE SCALE GENOMIC DNA]</scope>
    <source>
        <strain evidence="1 2">IAM M-71</strain>
    </source>
</reference>
<organism evidence="1 2">
    <name type="scientific">[Phormidium ambiguum] IAM M-71</name>
    <dbReference type="NCBI Taxonomy" id="454136"/>
    <lineage>
        <taxon>Bacteria</taxon>
        <taxon>Bacillati</taxon>
        <taxon>Cyanobacteriota</taxon>
        <taxon>Cyanophyceae</taxon>
        <taxon>Oscillatoriophycideae</taxon>
        <taxon>Aerosakkonematales</taxon>
        <taxon>Aerosakkonemataceae</taxon>
        <taxon>Floridanema</taxon>
    </lineage>
</organism>
<dbReference type="Proteomes" id="UP000185860">
    <property type="component" value="Unassembled WGS sequence"/>
</dbReference>
<evidence type="ECO:0008006" key="3">
    <source>
        <dbReference type="Google" id="ProtNLM"/>
    </source>
</evidence>
<dbReference type="STRING" id="454136.NIES2119_13855"/>
<proteinExistence type="predicted"/>
<dbReference type="AlphaFoldDB" id="A0A1U7IJL8"/>
<name>A0A1U7IJL8_9CYAN</name>
<sequence>MPNIRFILYHKHPTSARVQFLRLNGTVCQFDGLPPEAKVVASTTEGEKATGVDEAIAHIEQKLTLSAGTLKIEPEFWAEVDSPEDMINVYLAEFTTTDPPHEKMAEQEGKFIAITEGRSLPPVELELLRLVYSFLMDG</sequence>
<evidence type="ECO:0000313" key="1">
    <source>
        <dbReference type="EMBL" id="OKH37332.1"/>
    </source>
</evidence>
<comment type="caution">
    <text evidence="1">The sequence shown here is derived from an EMBL/GenBank/DDBJ whole genome shotgun (WGS) entry which is preliminary data.</text>
</comment>
<dbReference type="OrthoDB" id="6088517at2"/>
<evidence type="ECO:0000313" key="2">
    <source>
        <dbReference type="Proteomes" id="UP000185860"/>
    </source>
</evidence>